<dbReference type="PANTHER" id="PTHR11183">
    <property type="entry name" value="GLYCOGENIN SUBFAMILY MEMBER"/>
    <property type="match status" value="1"/>
</dbReference>
<evidence type="ECO:0008006" key="3">
    <source>
        <dbReference type="Google" id="ProtNLM"/>
    </source>
</evidence>
<dbReference type="Pfam" id="PF01501">
    <property type="entry name" value="Glyco_transf_8"/>
    <property type="match status" value="1"/>
</dbReference>
<dbReference type="HOGENOM" id="CLU_017171_4_2_1"/>
<name>I6ND26_ERECY</name>
<gene>
    <name evidence="1" type="ordered locus">Ecym_5197</name>
</gene>
<dbReference type="GeneID" id="11468295"/>
<reference evidence="1 2" key="1">
    <citation type="journal article" date="2011" name="G3 (Bethesda)">
        <title>Genome evolution in the Eremothecium clade of the Saccharomyces complex revealed by comparative genomics.</title>
        <authorList>
            <person name="Wendland J."/>
            <person name="Walther A."/>
        </authorList>
    </citation>
    <scope>NUCLEOTIDE SEQUENCE [LARGE SCALE GENOMIC DNA]</scope>
    <source>
        <strain evidence="2">CBS 270.75 / DBVPG 7215 / KCTC 17166 / NRRL Y-17582</strain>
    </source>
</reference>
<dbReference type="STRING" id="931890.I6ND26"/>
<dbReference type="CDD" id="cd02537">
    <property type="entry name" value="GT8_Glycogenin"/>
    <property type="match status" value="1"/>
</dbReference>
<evidence type="ECO:0000313" key="2">
    <source>
        <dbReference type="Proteomes" id="UP000006790"/>
    </source>
</evidence>
<dbReference type="RefSeq" id="XP_003646785.1">
    <property type="nucleotide sequence ID" value="XM_003646737.1"/>
</dbReference>
<dbReference type="AlphaFoldDB" id="I6ND26"/>
<dbReference type="eggNOG" id="KOG1950">
    <property type="taxonomic scope" value="Eukaryota"/>
</dbReference>
<dbReference type="InterPro" id="IPR050587">
    <property type="entry name" value="GNT1/Glycosyltrans_8"/>
</dbReference>
<dbReference type="Proteomes" id="UP000006790">
    <property type="component" value="Chromosome 5"/>
</dbReference>
<accession>I6ND26</accession>
<dbReference type="InterPro" id="IPR002495">
    <property type="entry name" value="Glyco_trans_8"/>
</dbReference>
<dbReference type="GO" id="GO:0016757">
    <property type="term" value="F:glycosyltransferase activity"/>
    <property type="evidence" value="ECO:0007669"/>
    <property type="project" value="InterPro"/>
</dbReference>
<organism evidence="1 2">
    <name type="scientific">Eremothecium cymbalariae (strain CBS 270.75 / DBVPG 7215 / KCTC 17166 / NRRL Y-17582)</name>
    <name type="common">Yeast</name>
    <dbReference type="NCBI Taxonomy" id="931890"/>
    <lineage>
        <taxon>Eukaryota</taxon>
        <taxon>Fungi</taxon>
        <taxon>Dikarya</taxon>
        <taxon>Ascomycota</taxon>
        <taxon>Saccharomycotina</taxon>
        <taxon>Saccharomycetes</taxon>
        <taxon>Saccharomycetales</taxon>
        <taxon>Saccharomycetaceae</taxon>
        <taxon>Eremothecium</taxon>
    </lineage>
</organism>
<keyword evidence="2" id="KW-1185">Reference proteome</keyword>
<dbReference type="InParanoid" id="I6ND26"/>
<dbReference type="KEGG" id="erc:Ecym_5197"/>
<dbReference type="SUPFAM" id="SSF53448">
    <property type="entry name" value="Nucleotide-diphospho-sugar transferases"/>
    <property type="match status" value="1"/>
</dbReference>
<dbReference type="FunCoup" id="I6ND26">
    <property type="interactions" value="103"/>
</dbReference>
<evidence type="ECO:0000313" key="1">
    <source>
        <dbReference type="EMBL" id="AET39968.1"/>
    </source>
</evidence>
<sequence>MTVGIVTLLYAAEYLPGVFTLGYRVKSLMSCFDTDYRLVLLITPNVLREASDKIRHVLEELYEDIVEIDNREVSSKSVLTRNRVNLELLDRPELAHTFHKLQLWKLTQFEKVLYLDSDVYPLRTSFYEAIYHVTGQTETQLLAAPDCGWPDLFNSGVMVLVPSMKKYEELLQHLDTALSIDGADQGLLNLFFNESCHQNTLENEWVRLPYLYNVTVPTVGYQATPAVRFFENKVSMVHFIGNNKPWVNRGQGDTYKDQWWSTYNEFLDKHFHEFYHSTENLEQQLTCVSLTGTPASELHNSHTWDATKGPPLENATPEAYLLNLTESYNWNAASPVLLPDDNYLPIPAPSVICDTTPRRVTEPGKLDEPFVFKRPPVHNLAQPLQKDLQASPTVITNTCQKQPSPVSTTSPEALKLVFPWESYKTTPTRVFPE</sequence>
<dbReference type="Gene3D" id="3.90.550.10">
    <property type="entry name" value="Spore Coat Polysaccharide Biosynthesis Protein SpsA, Chain A"/>
    <property type="match status" value="1"/>
</dbReference>
<dbReference type="EMBL" id="CP002501">
    <property type="protein sequence ID" value="AET39968.1"/>
    <property type="molecule type" value="Genomic_DNA"/>
</dbReference>
<dbReference type="OrthoDB" id="2014201at2759"/>
<dbReference type="InterPro" id="IPR029044">
    <property type="entry name" value="Nucleotide-diphossugar_trans"/>
</dbReference>
<dbReference type="OMA" id="FHKLQLW"/>
<proteinExistence type="predicted"/>
<protein>
    <recommendedName>
        <fullName evidence="3">Glycosyltransferase family 8 protein</fullName>
    </recommendedName>
</protein>